<name>A0ABP9EJM7_9GAMM</name>
<accession>A0ABP9EJM7</accession>
<feature type="compositionally biased region" description="Basic and acidic residues" evidence="1">
    <location>
        <begin position="27"/>
        <end position="41"/>
    </location>
</feature>
<sequence length="66" mass="7741">MTCLHRIKMFASIIEAPSQRSQFEPNCRPENDPLHDTHSMKDHGRTHQLCELLHCDYDHDTLIPTK</sequence>
<evidence type="ECO:0000313" key="2">
    <source>
        <dbReference type="EMBL" id="GAA4880198.1"/>
    </source>
</evidence>
<reference evidence="3" key="1">
    <citation type="journal article" date="2019" name="Int. J. Syst. Evol. Microbiol.">
        <title>The Global Catalogue of Microorganisms (GCM) 10K type strain sequencing project: providing services to taxonomists for standard genome sequencing and annotation.</title>
        <authorList>
            <consortium name="The Broad Institute Genomics Platform"/>
            <consortium name="The Broad Institute Genome Sequencing Center for Infectious Disease"/>
            <person name="Wu L."/>
            <person name="Ma J."/>
        </authorList>
    </citation>
    <scope>NUCLEOTIDE SEQUENCE [LARGE SCALE GENOMIC DNA]</scope>
    <source>
        <strain evidence="3">JCM 18401</strain>
    </source>
</reference>
<dbReference type="Proteomes" id="UP001499988">
    <property type="component" value="Unassembled WGS sequence"/>
</dbReference>
<dbReference type="EMBL" id="BAABJZ010000016">
    <property type="protein sequence ID" value="GAA4880198.1"/>
    <property type="molecule type" value="Genomic_DNA"/>
</dbReference>
<protein>
    <submittedName>
        <fullName evidence="2">Uncharacterized protein</fullName>
    </submittedName>
</protein>
<feature type="region of interest" description="Disordered" evidence="1">
    <location>
        <begin position="19"/>
        <end position="41"/>
    </location>
</feature>
<keyword evidence="3" id="KW-1185">Reference proteome</keyword>
<evidence type="ECO:0000256" key="1">
    <source>
        <dbReference type="SAM" id="MobiDB-lite"/>
    </source>
</evidence>
<organism evidence="2 3">
    <name type="scientific">Ferrimonas pelagia</name>
    <dbReference type="NCBI Taxonomy" id="1177826"/>
    <lineage>
        <taxon>Bacteria</taxon>
        <taxon>Pseudomonadati</taxon>
        <taxon>Pseudomonadota</taxon>
        <taxon>Gammaproteobacteria</taxon>
        <taxon>Alteromonadales</taxon>
        <taxon>Ferrimonadaceae</taxon>
        <taxon>Ferrimonas</taxon>
    </lineage>
</organism>
<proteinExistence type="predicted"/>
<dbReference type="RefSeq" id="WP_345334535.1">
    <property type="nucleotide sequence ID" value="NZ_BAABJZ010000016.1"/>
</dbReference>
<gene>
    <name evidence="2" type="ORF">GCM10023333_12950</name>
</gene>
<comment type="caution">
    <text evidence="2">The sequence shown here is derived from an EMBL/GenBank/DDBJ whole genome shotgun (WGS) entry which is preliminary data.</text>
</comment>
<evidence type="ECO:0000313" key="3">
    <source>
        <dbReference type="Proteomes" id="UP001499988"/>
    </source>
</evidence>